<evidence type="ECO:0000256" key="3">
    <source>
        <dbReference type="ARBA" id="ARBA00022714"/>
    </source>
</evidence>
<keyword evidence="8" id="KW-0411">Iron-sulfur</keyword>
<keyword evidence="4" id="KW-0479">Metal-binding</keyword>
<name>A0A1Y5HRQ3_OLEAN</name>
<dbReference type="PANTHER" id="PTHR47354">
    <property type="entry name" value="NADH OXIDOREDUCTASE HCR"/>
    <property type="match status" value="1"/>
</dbReference>
<feature type="domain" description="FAD-binding FR-type" evidence="10">
    <location>
        <begin position="41"/>
        <end position="146"/>
    </location>
</feature>
<proteinExistence type="predicted"/>
<evidence type="ECO:0000256" key="7">
    <source>
        <dbReference type="ARBA" id="ARBA00023004"/>
    </source>
</evidence>
<dbReference type="SUPFAM" id="SSF52343">
    <property type="entry name" value="Ferredoxin reductase-like, C-terminal NADP-linked domain"/>
    <property type="match status" value="1"/>
</dbReference>
<keyword evidence="3" id="KW-0001">2Fe-2S</keyword>
<dbReference type="GO" id="GO:0051537">
    <property type="term" value="F:2 iron, 2 sulfur cluster binding"/>
    <property type="evidence" value="ECO:0007669"/>
    <property type="project" value="UniProtKB-KW"/>
</dbReference>
<evidence type="ECO:0000256" key="6">
    <source>
        <dbReference type="ARBA" id="ARBA00023002"/>
    </source>
</evidence>
<dbReference type="EMBL" id="MABE01000478">
    <property type="protein sequence ID" value="OUS39988.1"/>
    <property type="molecule type" value="Genomic_DNA"/>
</dbReference>
<comment type="cofactor">
    <cofactor evidence="1">
        <name>FAD</name>
        <dbReference type="ChEBI" id="CHEBI:57692"/>
    </cofactor>
</comment>
<dbReference type="Gene3D" id="2.40.30.10">
    <property type="entry name" value="Translation factors"/>
    <property type="match status" value="1"/>
</dbReference>
<dbReference type="PRINTS" id="PR00410">
    <property type="entry name" value="PHEHYDRXLASE"/>
</dbReference>
<dbReference type="GO" id="GO:0046872">
    <property type="term" value="F:metal ion binding"/>
    <property type="evidence" value="ECO:0007669"/>
    <property type="project" value="UniProtKB-KW"/>
</dbReference>
<feature type="non-terminal residue" evidence="11">
    <location>
        <position position="306"/>
    </location>
</feature>
<dbReference type="InterPro" id="IPR001433">
    <property type="entry name" value="OxRdtase_FAD/NAD-bd"/>
</dbReference>
<dbReference type="Proteomes" id="UP000227088">
    <property type="component" value="Unassembled WGS sequence"/>
</dbReference>
<dbReference type="InterPro" id="IPR008333">
    <property type="entry name" value="Cbr1-like_FAD-bd_dom"/>
</dbReference>
<dbReference type="Pfam" id="PF00175">
    <property type="entry name" value="NAD_binding_1"/>
    <property type="match status" value="1"/>
</dbReference>
<evidence type="ECO:0000313" key="11">
    <source>
        <dbReference type="EMBL" id="OUS39988.1"/>
    </source>
</evidence>
<accession>A0A1Y5HRQ3</accession>
<evidence type="ECO:0000256" key="4">
    <source>
        <dbReference type="ARBA" id="ARBA00022723"/>
    </source>
</evidence>
<dbReference type="PRINTS" id="PR00371">
    <property type="entry name" value="FPNCR"/>
</dbReference>
<dbReference type="AlphaFoldDB" id="A0A1Y5HRQ3"/>
<keyword evidence="5" id="KW-0274">FAD</keyword>
<dbReference type="Pfam" id="PF00970">
    <property type="entry name" value="FAD_binding_6"/>
    <property type="match status" value="1"/>
</dbReference>
<evidence type="ECO:0000256" key="1">
    <source>
        <dbReference type="ARBA" id="ARBA00001974"/>
    </source>
</evidence>
<dbReference type="InterPro" id="IPR050415">
    <property type="entry name" value="MRET"/>
</dbReference>
<sequence>MTSDNILRTGQSWLARQITNHTSFGAYFEPLIQLLLPQWRSDRLRSKIVSIRQESHDMYSLVIKPHRRWHNFTAGQHLELTVEKDGAWMSRFFTISSSPAHFKKSGLIELSIQIQEKGKITPWLAEALHPGSIVNLSQAQGEFCLSEHESPVLMVAGGSGITPFRAMLQQLSLTASETAKSSKTLMYYARSSEHFLFKQELLKYAEQLPSLQVHFIDSAEHGFLSAQHLERYSENFKTSHIYLCGPANMILHGRKLLTSLKVSGQRLHYEFFGPEPIELEQTSGAKSILFKRSNKQISTQESAPKT</sequence>
<reference evidence="12" key="1">
    <citation type="journal article" date="2017" name="Proc. Natl. Acad. Sci. U.S.A.">
        <title>Simulation of Deepwater Horizon oil plume reveals substrate specialization within a complex community of hydrocarbon degraders.</title>
        <authorList>
            <person name="Hu P."/>
            <person name="Dubinsky E.A."/>
            <person name="Probst A.J."/>
            <person name="Wang J."/>
            <person name="Sieber C.M.K."/>
            <person name="Tom L.M."/>
            <person name="Gardinali P."/>
            <person name="Banfield J.F."/>
            <person name="Atlas R.M."/>
            <person name="Andersen G.L."/>
        </authorList>
    </citation>
    <scope>NUCLEOTIDE SEQUENCE [LARGE SCALE GENOMIC DNA]</scope>
</reference>
<dbReference type="GO" id="GO:0016491">
    <property type="term" value="F:oxidoreductase activity"/>
    <property type="evidence" value="ECO:0007669"/>
    <property type="project" value="UniProtKB-KW"/>
</dbReference>
<evidence type="ECO:0000256" key="5">
    <source>
        <dbReference type="ARBA" id="ARBA00022827"/>
    </source>
</evidence>
<dbReference type="InterPro" id="IPR017938">
    <property type="entry name" value="Riboflavin_synthase-like_b-brl"/>
</dbReference>
<evidence type="ECO:0000259" key="10">
    <source>
        <dbReference type="PROSITE" id="PS51384"/>
    </source>
</evidence>
<dbReference type="InterPro" id="IPR001709">
    <property type="entry name" value="Flavoprot_Pyr_Nucl_cyt_Rdtase"/>
</dbReference>
<evidence type="ECO:0000256" key="9">
    <source>
        <dbReference type="ARBA" id="ARBA00034078"/>
    </source>
</evidence>
<dbReference type="Gene3D" id="3.40.50.80">
    <property type="entry name" value="Nucleotide-binding domain of ferredoxin-NADP reductase (FNR) module"/>
    <property type="match status" value="1"/>
</dbReference>
<evidence type="ECO:0000256" key="8">
    <source>
        <dbReference type="ARBA" id="ARBA00023014"/>
    </source>
</evidence>
<evidence type="ECO:0000256" key="2">
    <source>
        <dbReference type="ARBA" id="ARBA00022630"/>
    </source>
</evidence>
<organism evidence="11 12">
    <name type="scientific">Oleispira antarctica</name>
    <dbReference type="NCBI Taxonomy" id="188908"/>
    <lineage>
        <taxon>Bacteria</taxon>
        <taxon>Pseudomonadati</taxon>
        <taxon>Pseudomonadota</taxon>
        <taxon>Gammaproteobacteria</taxon>
        <taxon>Oceanospirillales</taxon>
        <taxon>Oceanospirillaceae</taxon>
        <taxon>Oleispira</taxon>
    </lineage>
</organism>
<dbReference type="PROSITE" id="PS51384">
    <property type="entry name" value="FAD_FR"/>
    <property type="match status" value="1"/>
</dbReference>
<dbReference type="InterPro" id="IPR039261">
    <property type="entry name" value="FNR_nucleotide-bd"/>
</dbReference>
<dbReference type="InterPro" id="IPR017927">
    <property type="entry name" value="FAD-bd_FR_type"/>
</dbReference>
<protein>
    <recommendedName>
        <fullName evidence="10">FAD-binding FR-type domain-containing protein</fullName>
    </recommendedName>
</protein>
<comment type="cofactor">
    <cofactor evidence="9">
        <name>[2Fe-2S] cluster</name>
        <dbReference type="ChEBI" id="CHEBI:190135"/>
    </cofactor>
</comment>
<gene>
    <name evidence="11" type="ORF">A9R00_08325</name>
</gene>
<comment type="caution">
    <text evidence="11">The sequence shown here is derived from an EMBL/GenBank/DDBJ whole genome shotgun (WGS) entry which is preliminary data.</text>
</comment>
<evidence type="ECO:0000313" key="12">
    <source>
        <dbReference type="Proteomes" id="UP000227088"/>
    </source>
</evidence>
<keyword evidence="7" id="KW-0408">Iron</keyword>
<dbReference type="PANTHER" id="PTHR47354:SF6">
    <property type="entry name" value="NADH OXIDOREDUCTASE HCR"/>
    <property type="match status" value="1"/>
</dbReference>
<keyword evidence="2" id="KW-0285">Flavoprotein</keyword>
<dbReference type="SUPFAM" id="SSF63380">
    <property type="entry name" value="Riboflavin synthase domain-like"/>
    <property type="match status" value="1"/>
</dbReference>
<keyword evidence="6" id="KW-0560">Oxidoreductase</keyword>